<gene>
    <name evidence="7" type="ORF">ACFPCY_02675</name>
</gene>
<evidence type="ECO:0000256" key="3">
    <source>
        <dbReference type="ARBA" id="ARBA00023027"/>
    </source>
</evidence>
<organism evidence="7 8">
    <name type="scientific">Actinomadura gamaensis</name>
    <dbReference type="NCBI Taxonomy" id="1763541"/>
    <lineage>
        <taxon>Bacteria</taxon>
        <taxon>Bacillati</taxon>
        <taxon>Actinomycetota</taxon>
        <taxon>Actinomycetes</taxon>
        <taxon>Streptosporangiales</taxon>
        <taxon>Thermomonosporaceae</taxon>
        <taxon>Actinomadura</taxon>
    </lineage>
</organism>
<dbReference type="EC" id="1.1.-.-" evidence="7"/>
<dbReference type="GO" id="GO:0016491">
    <property type="term" value="F:oxidoreductase activity"/>
    <property type="evidence" value="ECO:0007669"/>
    <property type="project" value="UniProtKB-KW"/>
</dbReference>
<dbReference type="SUPFAM" id="SSF51735">
    <property type="entry name" value="NAD(P)-binding Rossmann-fold domains"/>
    <property type="match status" value="1"/>
</dbReference>
<dbReference type="InterPro" id="IPR006115">
    <property type="entry name" value="6PGDH_NADP-bd"/>
</dbReference>
<comment type="caution">
    <text evidence="7">The sequence shown here is derived from an EMBL/GenBank/DDBJ whole genome shotgun (WGS) entry which is preliminary data.</text>
</comment>
<evidence type="ECO:0000256" key="1">
    <source>
        <dbReference type="ARBA" id="ARBA00009080"/>
    </source>
</evidence>
<dbReference type="SUPFAM" id="SSF48179">
    <property type="entry name" value="6-phosphogluconate dehydrogenase C-terminal domain-like"/>
    <property type="match status" value="1"/>
</dbReference>
<proteinExistence type="inferred from homology"/>
<dbReference type="RefSeq" id="WP_378251927.1">
    <property type="nucleotide sequence ID" value="NZ_JBHSIT010000001.1"/>
</dbReference>
<dbReference type="EMBL" id="JBHSIT010000001">
    <property type="protein sequence ID" value="MFC4906212.1"/>
    <property type="molecule type" value="Genomic_DNA"/>
</dbReference>
<evidence type="ECO:0000259" key="5">
    <source>
        <dbReference type="Pfam" id="PF03446"/>
    </source>
</evidence>
<dbReference type="Gene3D" id="1.10.1040.10">
    <property type="entry name" value="N-(1-d-carboxylethyl)-l-norvaline Dehydrogenase, domain 2"/>
    <property type="match status" value="1"/>
</dbReference>
<accession>A0ABV9TQ33</accession>
<dbReference type="InterPro" id="IPR002204">
    <property type="entry name" value="3-OH-isobutyrate_DH-rel_CS"/>
</dbReference>
<comment type="similarity">
    <text evidence="1">Belongs to the HIBADH-related family.</text>
</comment>
<dbReference type="InterPro" id="IPR015815">
    <property type="entry name" value="HIBADH-related"/>
</dbReference>
<protein>
    <submittedName>
        <fullName evidence="7">NAD(P)-dependent oxidoreductase</fullName>
        <ecNumber evidence="7">1.1.-.-</ecNumber>
    </submittedName>
</protein>
<dbReference type="InterPro" id="IPR008927">
    <property type="entry name" value="6-PGluconate_DH-like_C_sf"/>
</dbReference>
<evidence type="ECO:0000256" key="4">
    <source>
        <dbReference type="SAM" id="MobiDB-lite"/>
    </source>
</evidence>
<dbReference type="InterPro" id="IPR036291">
    <property type="entry name" value="NAD(P)-bd_dom_sf"/>
</dbReference>
<dbReference type="InterPro" id="IPR013328">
    <property type="entry name" value="6PGD_dom2"/>
</dbReference>
<dbReference type="InterPro" id="IPR029154">
    <property type="entry name" value="HIBADH-like_NADP-bd"/>
</dbReference>
<sequence>MTAGSARTTTGPARTTTTGPARMTTGFVGLGQMGAPMAKHLVKRGLVVYDTRPEAVAPLVAEGARAAASVAELAAASDLVSVMVRNDAQVNEVAAEALPAMRPGSVFAIHSTIRARTAEDLAARADPDEVQVVDAPVSGGFMGAADGTLAVMVGGSEEAFERCREPFGEWAELVLHMGPVGAGTRTKLARNLLHFTAFTAAAEAQRLAEASGVSLRKLARIVRHTDAITGGAGSIMLRPTTAPLADDDPLRPILDHVRTLGEKDLAFALELADELGVDTPLARLALDRFASGLGLSPAPEQEEERDG</sequence>
<dbReference type="Pfam" id="PF03446">
    <property type="entry name" value="NAD_binding_2"/>
    <property type="match status" value="1"/>
</dbReference>
<dbReference type="PANTHER" id="PTHR43060">
    <property type="entry name" value="3-HYDROXYISOBUTYRATE DEHYDROGENASE-LIKE 1, MITOCHONDRIAL-RELATED"/>
    <property type="match status" value="1"/>
</dbReference>
<evidence type="ECO:0000313" key="7">
    <source>
        <dbReference type="EMBL" id="MFC4906212.1"/>
    </source>
</evidence>
<feature type="domain" description="3-hydroxyisobutyrate dehydrogenase-like NAD-binding" evidence="6">
    <location>
        <begin position="181"/>
        <end position="290"/>
    </location>
</feature>
<keyword evidence="8" id="KW-1185">Reference proteome</keyword>
<dbReference type="Gene3D" id="3.40.50.720">
    <property type="entry name" value="NAD(P)-binding Rossmann-like Domain"/>
    <property type="match status" value="1"/>
</dbReference>
<dbReference type="Pfam" id="PF14833">
    <property type="entry name" value="NAD_binding_11"/>
    <property type="match status" value="1"/>
</dbReference>
<reference evidence="8" key="1">
    <citation type="journal article" date="2019" name="Int. J. Syst. Evol. Microbiol.">
        <title>The Global Catalogue of Microorganisms (GCM) 10K type strain sequencing project: providing services to taxonomists for standard genome sequencing and annotation.</title>
        <authorList>
            <consortium name="The Broad Institute Genomics Platform"/>
            <consortium name="The Broad Institute Genome Sequencing Center for Infectious Disease"/>
            <person name="Wu L."/>
            <person name="Ma J."/>
        </authorList>
    </citation>
    <scope>NUCLEOTIDE SEQUENCE [LARGE SCALE GENOMIC DNA]</scope>
    <source>
        <strain evidence="8">KLKA75</strain>
    </source>
</reference>
<evidence type="ECO:0000313" key="8">
    <source>
        <dbReference type="Proteomes" id="UP001595872"/>
    </source>
</evidence>
<name>A0ABV9TQ33_9ACTN</name>
<dbReference type="PIRSF" id="PIRSF000103">
    <property type="entry name" value="HIBADH"/>
    <property type="match status" value="1"/>
</dbReference>
<keyword evidence="3" id="KW-0520">NAD</keyword>
<dbReference type="Proteomes" id="UP001595872">
    <property type="component" value="Unassembled WGS sequence"/>
</dbReference>
<feature type="region of interest" description="Disordered" evidence="4">
    <location>
        <begin position="1"/>
        <end position="22"/>
    </location>
</feature>
<dbReference type="PANTHER" id="PTHR43060:SF15">
    <property type="entry name" value="3-HYDROXYISOBUTYRATE DEHYDROGENASE-LIKE 1, MITOCHONDRIAL-RELATED"/>
    <property type="match status" value="1"/>
</dbReference>
<keyword evidence="2 7" id="KW-0560">Oxidoreductase</keyword>
<dbReference type="PROSITE" id="PS00895">
    <property type="entry name" value="3_HYDROXYISOBUT_DH"/>
    <property type="match status" value="1"/>
</dbReference>
<evidence type="ECO:0000259" key="6">
    <source>
        <dbReference type="Pfam" id="PF14833"/>
    </source>
</evidence>
<evidence type="ECO:0000256" key="2">
    <source>
        <dbReference type="ARBA" id="ARBA00023002"/>
    </source>
</evidence>
<feature type="domain" description="6-phosphogluconate dehydrogenase NADP-binding" evidence="5">
    <location>
        <begin position="25"/>
        <end position="178"/>
    </location>
</feature>